<dbReference type="Proteomes" id="UP000306192">
    <property type="component" value="Unassembled WGS sequence"/>
</dbReference>
<dbReference type="GO" id="GO:0005829">
    <property type="term" value="C:cytosol"/>
    <property type="evidence" value="ECO:0007669"/>
    <property type="project" value="TreeGrafter"/>
</dbReference>
<dbReference type="Gene3D" id="3.20.20.140">
    <property type="entry name" value="Metal-dependent hydrolases"/>
    <property type="match status" value="1"/>
</dbReference>
<dbReference type="InterPro" id="IPR032466">
    <property type="entry name" value="Metal_Hydrolase"/>
</dbReference>
<dbReference type="GO" id="GO:0006154">
    <property type="term" value="P:adenosine catabolic process"/>
    <property type="evidence" value="ECO:0007669"/>
    <property type="project" value="TreeGrafter"/>
</dbReference>
<evidence type="ECO:0000256" key="3">
    <source>
        <dbReference type="ARBA" id="ARBA00012784"/>
    </source>
</evidence>
<evidence type="ECO:0000313" key="8">
    <source>
        <dbReference type="EMBL" id="TIH33565.1"/>
    </source>
</evidence>
<keyword evidence="4" id="KW-0479">Metal-binding</keyword>
<accession>A0A4T2BPK1</accession>
<organism evidence="8 9">
    <name type="scientific">Subtercola vilae</name>
    <dbReference type="NCBI Taxonomy" id="2056433"/>
    <lineage>
        <taxon>Bacteria</taxon>
        <taxon>Bacillati</taxon>
        <taxon>Actinomycetota</taxon>
        <taxon>Actinomycetes</taxon>
        <taxon>Micrococcales</taxon>
        <taxon>Microbacteriaceae</taxon>
        <taxon>Subtercola</taxon>
    </lineage>
</organism>
<dbReference type="OrthoDB" id="105475at2"/>
<dbReference type="EC" id="3.5.4.4" evidence="3"/>
<proteinExistence type="inferred from homology"/>
<evidence type="ECO:0000259" key="7">
    <source>
        <dbReference type="Pfam" id="PF00962"/>
    </source>
</evidence>
<gene>
    <name evidence="8" type="primary">add</name>
    <name evidence="8" type="ORF">D4765_14670</name>
</gene>
<dbReference type="GO" id="GO:0046103">
    <property type="term" value="P:inosine biosynthetic process"/>
    <property type="evidence" value="ECO:0007669"/>
    <property type="project" value="TreeGrafter"/>
</dbReference>
<comment type="caution">
    <text evidence="8">The sequence shown here is derived from an EMBL/GenBank/DDBJ whole genome shotgun (WGS) entry which is preliminary data.</text>
</comment>
<evidence type="ECO:0000313" key="9">
    <source>
        <dbReference type="Proteomes" id="UP000306192"/>
    </source>
</evidence>
<dbReference type="PANTHER" id="PTHR11409">
    <property type="entry name" value="ADENOSINE DEAMINASE"/>
    <property type="match status" value="1"/>
</dbReference>
<dbReference type="EMBL" id="QYRT01000034">
    <property type="protein sequence ID" value="TIH33565.1"/>
    <property type="molecule type" value="Genomic_DNA"/>
</dbReference>
<dbReference type="GO" id="GO:0004000">
    <property type="term" value="F:adenosine deaminase activity"/>
    <property type="evidence" value="ECO:0007669"/>
    <property type="project" value="UniProtKB-ARBA"/>
</dbReference>
<evidence type="ECO:0000256" key="1">
    <source>
        <dbReference type="ARBA" id="ARBA00001947"/>
    </source>
</evidence>
<evidence type="ECO:0000256" key="4">
    <source>
        <dbReference type="ARBA" id="ARBA00022723"/>
    </source>
</evidence>
<evidence type="ECO:0000256" key="6">
    <source>
        <dbReference type="ARBA" id="ARBA00022833"/>
    </source>
</evidence>
<keyword evidence="6" id="KW-0862">Zinc</keyword>
<comment type="cofactor">
    <cofactor evidence="1">
        <name>Zn(2+)</name>
        <dbReference type="ChEBI" id="CHEBI:29105"/>
    </cofactor>
</comment>
<dbReference type="AlphaFoldDB" id="A0A4T2BPK1"/>
<dbReference type="GO" id="GO:0046872">
    <property type="term" value="F:metal ion binding"/>
    <property type="evidence" value="ECO:0007669"/>
    <property type="project" value="UniProtKB-KW"/>
</dbReference>
<dbReference type="SUPFAM" id="SSF51556">
    <property type="entry name" value="Metallo-dependent hydrolases"/>
    <property type="match status" value="1"/>
</dbReference>
<dbReference type="PANTHER" id="PTHR11409:SF43">
    <property type="entry name" value="ADENOSINE DEAMINASE"/>
    <property type="match status" value="1"/>
</dbReference>
<dbReference type="InterPro" id="IPR006330">
    <property type="entry name" value="Ado/ade_deaminase"/>
</dbReference>
<evidence type="ECO:0000256" key="2">
    <source>
        <dbReference type="ARBA" id="ARBA00006676"/>
    </source>
</evidence>
<comment type="similarity">
    <text evidence="2">Belongs to the metallo-dependent hydrolases superfamily. Adenosine and AMP deaminases family.</text>
</comment>
<reference evidence="8 9" key="1">
    <citation type="journal article" date="2019" name="Microorganisms">
        <title>Systematic Affiliation and Genome Analysis of Subtercola vilae DB165(T) with Particular Emphasis on Cold Adaptation of an Isolate from a High-Altitude Cold Volcano Lake.</title>
        <authorList>
            <person name="Villalobos A.S."/>
            <person name="Wiese J."/>
            <person name="Imhoff J.F."/>
            <person name="Dorador C."/>
            <person name="Keller A."/>
            <person name="Hentschel U."/>
        </authorList>
    </citation>
    <scope>NUCLEOTIDE SEQUENCE [LARGE SCALE GENOMIC DNA]</scope>
    <source>
        <strain evidence="8 9">DB165</strain>
    </source>
</reference>
<evidence type="ECO:0000256" key="5">
    <source>
        <dbReference type="ARBA" id="ARBA00022801"/>
    </source>
</evidence>
<feature type="domain" description="Adenosine deaminase" evidence="7">
    <location>
        <begin position="3"/>
        <end position="322"/>
    </location>
</feature>
<keyword evidence="9" id="KW-1185">Reference proteome</keyword>
<dbReference type="InterPro" id="IPR001365">
    <property type="entry name" value="A_deaminase_dom"/>
</dbReference>
<dbReference type="NCBIfam" id="TIGR01430">
    <property type="entry name" value="aden_deam"/>
    <property type="match status" value="1"/>
</dbReference>
<keyword evidence="5 8" id="KW-0378">Hydrolase</keyword>
<name>A0A4T2BPK1_9MICO</name>
<dbReference type="RefSeq" id="WP_136643041.1">
    <property type="nucleotide sequence ID" value="NZ_QYRT01000034.1"/>
</dbReference>
<dbReference type="GO" id="GO:0043103">
    <property type="term" value="P:hypoxanthine salvage"/>
    <property type="evidence" value="ECO:0007669"/>
    <property type="project" value="TreeGrafter"/>
</dbReference>
<protein>
    <recommendedName>
        <fullName evidence="3">adenosine deaminase</fullName>
        <ecNumber evidence="3">3.5.4.4</ecNumber>
    </recommendedName>
</protein>
<dbReference type="Pfam" id="PF00962">
    <property type="entry name" value="A_deaminase"/>
    <property type="match status" value="1"/>
</dbReference>
<sequence length="327" mass="33703">MLVNLHTHLEGNVRPATAGALTEKLGLSQPAGGWVDALQLDAPSNLTIYLEKVASTYPLFSDRESLTRITREAVEDAAADGQSYLELRFGPATHTTENFGLDEVIAAVCEGARQGSDASGMPAGVVVAALRLHDSELNEAVARSAARFAGAGVVGFDLAGDELRFAALEPFVGAFGIARAAGLGVTCHAAEAGPASAALEAVTLLGATRIGHGAHLIDDPEALKRIAGDGIVVEVCPTSNWYTGAIGAIAGHPAPAFRAAGVALVLGDDNPRQTGSTLSHEHRVLSDQLGFDAAALADLAETSVRAGFMADSVRRELRAQLAATLAR</sequence>